<name>A0A4S8I7F7_MUSBA</name>
<feature type="domain" description="HTH myb-type" evidence="4">
    <location>
        <begin position="42"/>
        <end position="84"/>
    </location>
</feature>
<evidence type="ECO:0000259" key="3">
    <source>
        <dbReference type="PROSITE" id="PS50090"/>
    </source>
</evidence>
<dbReference type="InterPro" id="IPR017930">
    <property type="entry name" value="Myb_dom"/>
</dbReference>
<dbReference type="CDD" id="cd00167">
    <property type="entry name" value="SANT"/>
    <property type="match status" value="1"/>
</dbReference>
<reference evidence="5 6" key="1">
    <citation type="journal article" date="2019" name="Nat. Plants">
        <title>Genome sequencing of Musa balbisiana reveals subgenome evolution and function divergence in polyploid bananas.</title>
        <authorList>
            <person name="Yao X."/>
        </authorList>
    </citation>
    <scope>NUCLEOTIDE SEQUENCE [LARGE SCALE GENOMIC DNA]</scope>
    <source>
        <strain evidence="6">cv. DH-PKW</strain>
        <tissue evidence="5">Leaves</tissue>
    </source>
</reference>
<gene>
    <name evidence="5" type="ORF">C4D60_Mb02t01370</name>
</gene>
<sequence length="247" mass="28048">MDGRGGRYPPEYGRQNGPRDWTSIRSKGLLPLTGKSWRLRWEERVVIDLQAQLGNKWAKFATYLPGRTDIAVKNFWSTRQKRLPRIFGTPLLRKSNKRHGKLPVVSSHEPSSSQPAMVVQSTLLNNPMPPPPPPLPLDHLPRPMLGLRPLEPTSFPIEFTGELPVLLGFRNELHGVVKRVDLRPGTPDSFLDELPSDMFDYPPPPASWTSQLLARIWSGGWIMASVKCSSYHETYHSSRFCCFTSRI</sequence>
<feature type="domain" description="Myb-like" evidence="3">
    <location>
        <begin position="42"/>
        <end position="80"/>
    </location>
</feature>
<dbReference type="FunFam" id="1.10.10.60:FF:000351">
    <property type="entry name" value="Transcription factor GAMYB"/>
    <property type="match status" value="1"/>
</dbReference>
<dbReference type="EMBL" id="PYDT01000011">
    <property type="protein sequence ID" value="THU43870.1"/>
    <property type="molecule type" value="Genomic_DNA"/>
</dbReference>
<feature type="region of interest" description="Disordered" evidence="2">
    <location>
        <begin position="1"/>
        <end position="20"/>
    </location>
</feature>
<protein>
    <recommendedName>
        <fullName evidence="7">HTH myb-type domain-containing protein</fullName>
    </recommendedName>
</protein>
<dbReference type="STRING" id="52838.A0A4S8I7F7"/>
<evidence type="ECO:0000313" key="6">
    <source>
        <dbReference type="Proteomes" id="UP000317650"/>
    </source>
</evidence>
<dbReference type="Gene3D" id="1.10.10.60">
    <property type="entry name" value="Homeodomain-like"/>
    <property type="match status" value="1"/>
</dbReference>
<dbReference type="SUPFAM" id="SSF46689">
    <property type="entry name" value="Homeodomain-like"/>
    <property type="match status" value="1"/>
</dbReference>
<dbReference type="PANTHER" id="PTHR47996">
    <property type="entry name" value="TRANSCRIPTION FACTOR DUO1"/>
    <property type="match status" value="1"/>
</dbReference>
<dbReference type="InterPro" id="IPR001005">
    <property type="entry name" value="SANT/Myb"/>
</dbReference>
<evidence type="ECO:0000256" key="1">
    <source>
        <dbReference type="ARBA" id="ARBA00023125"/>
    </source>
</evidence>
<dbReference type="AlphaFoldDB" id="A0A4S8I7F7"/>
<organism evidence="5 6">
    <name type="scientific">Musa balbisiana</name>
    <name type="common">Banana</name>
    <dbReference type="NCBI Taxonomy" id="52838"/>
    <lineage>
        <taxon>Eukaryota</taxon>
        <taxon>Viridiplantae</taxon>
        <taxon>Streptophyta</taxon>
        <taxon>Embryophyta</taxon>
        <taxon>Tracheophyta</taxon>
        <taxon>Spermatophyta</taxon>
        <taxon>Magnoliopsida</taxon>
        <taxon>Liliopsida</taxon>
        <taxon>Zingiberales</taxon>
        <taxon>Musaceae</taxon>
        <taxon>Musa</taxon>
    </lineage>
</organism>
<keyword evidence="6" id="KW-1185">Reference proteome</keyword>
<dbReference type="Proteomes" id="UP000317650">
    <property type="component" value="Chromosome 2"/>
</dbReference>
<dbReference type="PROSITE" id="PS51294">
    <property type="entry name" value="HTH_MYB"/>
    <property type="match status" value="1"/>
</dbReference>
<accession>A0A4S8I7F7</accession>
<evidence type="ECO:0000256" key="2">
    <source>
        <dbReference type="SAM" id="MobiDB-lite"/>
    </source>
</evidence>
<dbReference type="PROSITE" id="PS50090">
    <property type="entry name" value="MYB_LIKE"/>
    <property type="match status" value="1"/>
</dbReference>
<comment type="caution">
    <text evidence="5">The sequence shown here is derived from an EMBL/GenBank/DDBJ whole genome shotgun (WGS) entry which is preliminary data.</text>
</comment>
<dbReference type="InterPro" id="IPR053106">
    <property type="entry name" value="Plant_Male-Germline_Reg_TFs"/>
</dbReference>
<dbReference type="GO" id="GO:0003677">
    <property type="term" value="F:DNA binding"/>
    <property type="evidence" value="ECO:0007669"/>
    <property type="project" value="UniProtKB-KW"/>
</dbReference>
<dbReference type="InterPro" id="IPR009057">
    <property type="entry name" value="Homeodomain-like_sf"/>
</dbReference>
<evidence type="ECO:0000259" key="4">
    <source>
        <dbReference type="PROSITE" id="PS51294"/>
    </source>
</evidence>
<dbReference type="PANTHER" id="PTHR47996:SF3">
    <property type="entry name" value="TRANSCRIPTION FACTOR DUO1"/>
    <property type="match status" value="1"/>
</dbReference>
<dbReference type="Pfam" id="PF00249">
    <property type="entry name" value="Myb_DNA-binding"/>
    <property type="match status" value="1"/>
</dbReference>
<keyword evidence="1" id="KW-0238">DNA-binding</keyword>
<evidence type="ECO:0008006" key="7">
    <source>
        <dbReference type="Google" id="ProtNLM"/>
    </source>
</evidence>
<proteinExistence type="predicted"/>
<evidence type="ECO:0000313" key="5">
    <source>
        <dbReference type="EMBL" id="THU43870.1"/>
    </source>
</evidence>